<proteinExistence type="predicted"/>
<protein>
    <recommendedName>
        <fullName evidence="1">DUF8206 domain-containing protein</fullName>
    </recommendedName>
</protein>
<keyword evidence="2" id="KW-1185">Reference proteome</keyword>
<dbReference type="Gene3D" id="3.40.50.300">
    <property type="entry name" value="P-loop containing nucleotide triphosphate hydrolases"/>
    <property type="match status" value="1"/>
</dbReference>
<dbReference type="Proteomes" id="UP000887574">
    <property type="component" value="Unplaced"/>
</dbReference>
<dbReference type="InterPro" id="IPR058519">
    <property type="entry name" value="DUF8206"/>
</dbReference>
<dbReference type="InterPro" id="IPR027417">
    <property type="entry name" value="P-loop_NTPase"/>
</dbReference>
<dbReference type="PANTHER" id="PTHR32046:SF11">
    <property type="entry name" value="IMMUNE-ASSOCIATED NUCLEOTIDE-BINDING PROTEIN 10-LIKE"/>
    <property type="match status" value="1"/>
</dbReference>
<accession>A0A915E8F9</accession>
<dbReference type="WBParaSite" id="jg26827">
    <property type="protein sequence ID" value="jg26827"/>
    <property type="gene ID" value="jg26827"/>
</dbReference>
<organism evidence="2 3">
    <name type="scientific">Ditylenchus dipsaci</name>
    <dbReference type="NCBI Taxonomy" id="166011"/>
    <lineage>
        <taxon>Eukaryota</taxon>
        <taxon>Metazoa</taxon>
        <taxon>Ecdysozoa</taxon>
        <taxon>Nematoda</taxon>
        <taxon>Chromadorea</taxon>
        <taxon>Rhabditida</taxon>
        <taxon>Tylenchina</taxon>
        <taxon>Tylenchomorpha</taxon>
        <taxon>Sphaerularioidea</taxon>
        <taxon>Anguinidae</taxon>
        <taxon>Anguininae</taxon>
        <taxon>Ditylenchus</taxon>
    </lineage>
</organism>
<name>A0A915E8F9_9BILA</name>
<feature type="domain" description="DUF8206" evidence="1">
    <location>
        <begin position="323"/>
        <end position="389"/>
    </location>
</feature>
<dbReference type="AlphaFoldDB" id="A0A915E8F9"/>
<evidence type="ECO:0000313" key="3">
    <source>
        <dbReference type="WBParaSite" id="jg26827"/>
    </source>
</evidence>
<reference evidence="3" key="1">
    <citation type="submission" date="2022-11" db="UniProtKB">
        <authorList>
            <consortium name="WormBaseParasite"/>
        </authorList>
    </citation>
    <scope>IDENTIFICATION</scope>
</reference>
<evidence type="ECO:0000313" key="2">
    <source>
        <dbReference type="Proteomes" id="UP000887574"/>
    </source>
</evidence>
<dbReference type="PANTHER" id="PTHR32046">
    <property type="entry name" value="G DOMAIN-CONTAINING PROTEIN"/>
    <property type="match status" value="1"/>
</dbReference>
<evidence type="ECO:0000259" key="1">
    <source>
        <dbReference type="Pfam" id="PF26633"/>
    </source>
</evidence>
<sequence>MLKTIEEFSSELKRVVNACEEYHLCCSQKTVDQVADYSKKLSLVKDTVLENAQKLVLYARSGGSMTEEVNSWEEVNAVTRIVKYKDSSPAILDYLEEDIRKRNTCIAKSNSVKKLNVYSSLPEALHGDPICVIPSVLPLPIKTWSRYLSSVEIHGIIIMLKPNNNKLNVIFKYCIGELLTHLHKNAAANIVFCFTNTSGNDFQPGDAIVPLKEYLKDIKQKQLVDIPINKDTVYCMDNEAFRYLWAVKSGVKFNEEAHESFARAGASLLKLLLECCATSVILSLISNITNPRQGARNLSLDVSSKNFKSKLMIQKTSIVHEMLNHPRTVCIADKHTEVREDISGRPQILYKTHCHSHCYLSGVAENTPRNPDLQRCEAMHGSLPYCNVSEKQSCEIDRSTES</sequence>
<dbReference type="Pfam" id="PF26633">
    <property type="entry name" value="DUF8206"/>
    <property type="match status" value="1"/>
</dbReference>